<reference evidence="1 2" key="1">
    <citation type="journal article" date="2004" name="Proc. Natl. Acad. Sci. U.S.A.">
        <title>Structural flexibility in the Burkholderia mallei genome.</title>
        <authorList>
            <person name="Nierman W.C."/>
            <person name="DeShazer D."/>
            <person name="Kim H.S."/>
            <person name="Tettelin H."/>
            <person name="Nelson K.E."/>
            <person name="Feldblyum T."/>
            <person name="Ulrich R.L."/>
            <person name="Ronning C.M."/>
            <person name="Brinkac L.M."/>
            <person name="Daugherty S.C."/>
            <person name="Davidsen T.D."/>
            <person name="Deboy R.T."/>
            <person name="Dimitrov G."/>
            <person name="Dodson R.J."/>
            <person name="Durkin A.S."/>
            <person name="Gwinn M.L."/>
            <person name="Haft D.H."/>
            <person name="Khouri H."/>
            <person name="Kolonay J.F."/>
            <person name="Madupu R."/>
            <person name="Mohammoud Y."/>
            <person name="Nelson W.C."/>
            <person name="Radune D."/>
            <person name="Romero C.M."/>
            <person name="Sarria S."/>
            <person name="Selengut J."/>
            <person name="Shamblin C."/>
            <person name="Sullivan S.A."/>
            <person name="White O."/>
            <person name="Yu Y."/>
            <person name="Zafar N."/>
            <person name="Zhou L."/>
            <person name="Fraser C.M."/>
        </authorList>
    </citation>
    <scope>NUCLEOTIDE SEQUENCE [LARGE SCALE GENOMIC DNA]</scope>
    <source>
        <strain evidence="1 2">ATCC 23344</strain>
    </source>
</reference>
<proteinExistence type="predicted"/>
<accession>A0A0H2XD65</accession>
<evidence type="ECO:0000313" key="1">
    <source>
        <dbReference type="EMBL" id="AAY59149.1"/>
    </source>
</evidence>
<dbReference type="KEGG" id="bma:BMAA0457"/>
<dbReference type="Proteomes" id="UP000006693">
    <property type="component" value="Chromosome 2"/>
</dbReference>
<sequence>MTERERIHVPDFDNQRRRRIGGDCLDFRGSDDDKDFVDGHVVGSGSNRCEERL</sequence>
<dbReference type="EMBL" id="CP000011">
    <property type="protein sequence ID" value="AAY59149.1"/>
    <property type="molecule type" value="Genomic_DNA"/>
</dbReference>
<evidence type="ECO:0000313" key="2">
    <source>
        <dbReference type="Proteomes" id="UP000006693"/>
    </source>
</evidence>
<keyword evidence="2" id="KW-1185">Reference proteome</keyword>
<dbReference type="HOGENOM" id="CLU_3059377_0_0_4"/>
<name>A0A0H2XD65_BURMA</name>
<gene>
    <name evidence="1" type="ordered locus">BMAA0457</name>
</gene>
<protein>
    <submittedName>
        <fullName evidence="1">Uncharacterized protein</fullName>
    </submittedName>
</protein>
<dbReference type="AlphaFoldDB" id="A0A0H2XD65"/>
<organism evidence="1 2">
    <name type="scientific">Burkholderia mallei (strain ATCC 23344)</name>
    <dbReference type="NCBI Taxonomy" id="243160"/>
    <lineage>
        <taxon>Bacteria</taxon>
        <taxon>Pseudomonadati</taxon>
        <taxon>Pseudomonadota</taxon>
        <taxon>Betaproteobacteria</taxon>
        <taxon>Burkholderiales</taxon>
        <taxon>Burkholderiaceae</taxon>
        <taxon>Burkholderia</taxon>
        <taxon>pseudomallei group</taxon>
    </lineage>
</organism>